<dbReference type="OrthoDB" id="542098at2759"/>
<feature type="compositionally biased region" description="Gly residues" evidence="2">
    <location>
        <begin position="288"/>
        <end position="302"/>
    </location>
</feature>
<reference evidence="3" key="1">
    <citation type="journal article" date="2020" name="bioRxiv">
        <title>Comparative genomics of Chlamydomonas.</title>
        <authorList>
            <person name="Craig R.J."/>
            <person name="Hasan A.R."/>
            <person name="Ness R.W."/>
            <person name="Keightley P.D."/>
        </authorList>
    </citation>
    <scope>NUCLEOTIDE SEQUENCE</scope>
    <source>
        <strain evidence="3">CCAP 11/70</strain>
    </source>
</reference>
<dbReference type="PANTHER" id="PTHR43941:SF1">
    <property type="entry name" value="STRUCTURAL MAINTENANCE OF CHROMOSOMES PROTEIN 2"/>
    <property type="match status" value="1"/>
</dbReference>
<sequence length="351" mass="37902">MKALSLHGPWAYYERKAAENECRITDLEGQLRSLALDRDNLQHKLIQAESDMKRFQDVEKDLRADKDRAQGVIDSLQAELAQLRLRHTDDTTRLTSEVTSLTQELQKLSADNAVLRSELAKTVHAKQLTSTKLDQIRKKLGLTESEAKAFIQELDDARAASKSLREENKELASDNTHLKQQVESRSQHCMTLIGENKRLLEQVAELRVQLQRQQGELWQAKTEHSSAAAAVRQLQAVKGPQVVVREWAQEDGKPAGKAGSGAGRGAGGSQNRPPWSDKPTGKDAKAAGGAGKAAGAAGGAGPGKRVQVVPVGSVPLVGTDTARAGVLRQALAVRQERLASASAAVERAAAS</sequence>
<name>A0A835Y2E4_9CHLO</name>
<feature type="compositionally biased region" description="Gly residues" evidence="2">
    <location>
        <begin position="258"/>
        <end position="268"/>
    </location>
</feature>
<feature type="region of interest" description="Disordered" evidence="2">
    <location>
        <begin position="249"/>
        <end position="307"/>
    </location>
</feature>
<dbReference type="AlphaFoldDB" id="A0A835Y2E4"/>
<comment type="caution">
    <text evidence="3">The sequence shown here is derived from an EMBL/GenBank/DDBJ whole genome shotgun (WGS) entry which is preliminary data.</text>
</comment>
<keyword evidence="1" id="KW-0175">Coiled coil</keyword>
<evidence type="ECO:0000313" key="3">
    <source>
        <dbReference type="EMBL" id="KAG2492846.1"/>
    </source>
</evidence>
<protein>
    <submittedName>
        <fullName evidence="3">Uncharacterized protein</fullName>
    </submittedName>
</protein>
<dbReference type="EMBL" id="JAEHOE010000042">
    <property type="protein sequence ID" value="KAG2492846.1"/>
    <property type="molecule type" value="Genomic_DNA"/>
</dbReference>
<dbReference type="PANTHER" id="PTHR43941">
    <property type="entry name" value="STRUCTURAL MAINTENANCE OF CHROMOSOMES PROTEIN 2"/>
    <property type="match status" value="1"/>
</dbReference>
<keyword evidence="4" id="KW-1185">Reference proteome</keyword>
<organism evidence="3 4">
    <name type="scientific">Edaphochlamys debaryana</name>
    <dbReference type="NCBI Taxonomy" id="47281"/>
    <lineage>
        <taxon>Eukaryota</taxon>
        <taxon>Viridiplantae</taxon>
        <taxon>Chlorophyta</taxon>
        <taxon>core chlorophytes</taxon>
        <taxon>Chlorophyceae</taxon>
        <taxon>CS clade</taxon>
        <taxon>Chlamydomonadales</taxon>
        <taxon>Chlamydomonadales incertae sedis</taxon>
        <taxon>Edaphochlamys</taxon>
    </lineage>
</organism>
<evidence type="ECO:0000256" key="2">
    <source>
        <dbReference type="SAM" id="MobiDB-lite"/>
    </source>
</evidence>
<proteinExistence type="predicted"/>
<gene>
    <name evidence="3" type="ORF">HYH03_009000</name>
</gene>
<accession>A0A835Y2E4</accession>
<evidence type="ECO:0000313" key="4">
    <source>
        <dbReference type="Proteomes" id="UP000612055"/>
    </source>
</evidence>
<evidence type="ECO:0000256" key="1">
    <source>
        <dbReference type="SAM" id="Coils"/>
    </source>
</evidence>
<dbReference type="Proteomes" id="UP000612055">
    <property type="component" value="Unassembled WGS sequence"/>
</dbReference>
<feature type="coiled-coil region" evidence="1">
    <location>
        <begin position="147"/>
        <end position="223"/>
    </location>
</feature>
<feature type="coiled-coil region" evidence="1">
    <location>
        <begin position="24"/>
        <end position="118"/>
    </location>
</feature>